<feature type="non-terminal residue" evidence="1">
    <location>
        <position position="164"/>
    </location>
</feature>
<dbReference type="PANTHER" id="PTHR43344">
    <property type="entry name" value="PHOSPHOSERINE PHOSPHATASE"/>
    <property type="match status" value="1"/>
</dbReference>
<feature type="non-terminal residue" evidence="1">
    <location>
        <position position="1"/>
    </location>
</feature>
<dbReference type="SUPFAM" id="SSF56784">
    <property type="entry name" value="HAD-like"/>
    <property type="match status" value="1"/>
</dbReference>
<evidence type="ECO:0008006" key="2">
    <source>
        <dbReference type="Google" id="ProtNLM"/>
    </source>
</evidence>
<dbReference type="Pfam" id="PF12710">
    <property type="entry name" value="HAD"/>
    <property type="match status" value="1"/>
</dbReference>
<dbReference type="AlphaFoldDB" id="X1V3G6"/>
<sequence length="164" mass="18847">ANDGPKTAAIFDLDGTLFTGHFWHGIVKHHLEHKARLLPTTTYLATHYPLWIGNKLKVLSEDAYKTKWGEDLALLLKGFTREEMAQIFRWIDVNYIARRLRPDMVELLQHHRKQGHITFVLSGSLQDFLEVIKQRLGAEHVVGTQLKMVKDCCSGRIEKPLCFG</sequence>
<dbReference type="InterPro" id="IPR036412">
    <property type="entry name" value="HAD-like_sf"/>
</dbReference>
<evidence type="ECO:0000313" key="1">
    <source>
        <dbReference type="EMBL" id="GAJ24239.1"/>
    </source>
</evidence>
<dbReference type="EMBL" id="BARW01038702">
    <property type="protein sequence ID" value="GAJ24239.1"/>
    <property type="molecule type" value="Genomic_DNA"/>
</dbReference>
<dbReference type="InterPro" id="IPR050582">
    <property type="entry name" value="HAD-like_SerB"/>
</dbReference>
<organism evidence="1">
    <name type="scientific">marine sediment metagenome</name>
    <dbReference type="NCBI Taxonomy" id="412755"/>
    <lineage>
        <taxon>unclassified sequences</taxon>
        <taxon>metagenomes</taxon>
        <taxon>ecological metagenomes</taxon>
    </lineage>
</organism>
<dbReference type="Gene3D" id="3.40.50.1000">
    <property type="entry name" value="HAD superfamily/HAD-like"/>
    <property type="match status" value="1"/>
</dbReference>
<proteinExistence type="predicted"/>
<reference evidence="1" key="1">
    <citation type="journal article" date="2014" name="Front. Microbiol.">
        <title>High frequency of phylogenetically diverse reductive dehalogenase-homologous genes in deep subseafloor sedimentary metagenomes.</title>
        <authorList>
            <person name="Kawai M."/>
            <person name="Futagami T."/>
            <person name="Toyoda A."/>
            <person name="Takaki Y."/>
            <person name="Nishi S."/>
            <person name="Hori S."/>
            <person name="Arai W."/>
            <person name="Tsubouchi T."/>
            <person name="Morono Y."/>
            <person name="Uchiyama I."/>
            <person name="Ito T."/>
            <person name="Fujiyama A."/>
            <person name="Inagaki F."/>
            <person name="Takami H."/>
        </authorList>
    </citation>
    <scope>NUCLEOTIDE SEQUENCE</scope>
    <source>
        <strain evidence="1">Expedition CK06-06</strain>
    </source>
</reference>
<accession>X1V3G6</accession>
<comment type="caution">
    <text evidence="1">The sequence shown here is derived from an EMBL/GenBank/DDBJ whole genome shotgun (WGS) entry which is preliminary data.</text>
</comment>
<protein>
    <recommendedName>
        <fullName evidence="2">Haloacid dehalogenase-like hydrolase</fullName>
    </recommendedName>
</protein>
<dbReference type="InterPro" id="IPR023214">
    <property type="entry name" value="HAD_sf"/>
</dbReference>
<name>X1V3G6_9ZZZZ</name>
<gene>
    <name evidence="1" type="ORF">S12H4_59292</name>
</gene>